<keyword evidence="6" id="KW-1185">Reference proteome</keyword>
<dbReference type="InterPro" id="IPR013520">
    <property type="entry name" value="Ribonucl_H"/>
</dbReference>
<dbReference type="NCBIfam" id="TIGR00573">
    <property type="entry name" value="dnaq"/>
    <property type="match status" value="1"/>
</dbReference>
<dbReference type="CDD" id="cd06127">
    <property type="entry name" value="DEDDh"/>
    <property type="match status" value="1"/>
</dbReference>
<name>A0A109IL91_9ACTN</name>
<dbReference type="Pfam" id="PF10708">
    <property type="entry name" value="DUF2510"/>
    <property type="match status" value="1"/>
</dbReference>
<protein>
    <submittedName>
        <fullName evidence="5">DNA polymerase-3 subunit epsilon</fullName>
    </submittedName>
</protein>
<dbReference type="Gene3D" id="3.30.420.10">
    <property type="entry name" value="Ribonuclease H-like superfamily/Ribonuclease H"/>
    <property type="match status" value="1"/>
</dbReference>
<dbReference type="GO" id="GO:0003887">
    <property type="term" value="F:DNA-directed DNA polymerase activity"/>
    <property type="evidence" value="ECO:0007669"/>
    <property type="project" value="InterPro"/>
</dbReference>
<dbReference type="EMBL" id="LT607752">
    <property type="protein sequence ID" value="SCG81351.1"/>
    <property type="molecule type" value="Genomic_DNA"/>
</dbReference>
<evidence type="ECO:0000256" key="1">
    <source>
        <dbReference type="ARBA" id="ARBA00022722"/>
    </source>
</evidence>
<dbReference type="InterPro" id="IPR012337">
    <property type="entry name" value="RNaseH-like_sf"/>
</dbReference>
<dbReference type="InterPro" id="IPR018929">
    <property type="entry name" value="DUF2510"/>
</dbReference>
<dbReference type="InterPro" id="IPR036397">
    <property type="entry name" value="RNaseH_sf"/>
</dbReference>
<evidence type="ECO:0000313" key="5">
    <source>
        <dbReference type="EMBL" id="SCG81351.1"/>
    </source>
</evidence>
<dbReference type="FunFam" id="3.30.420.10:FF:000045">
    <property type="entry name" value="3'-5' exonuclease DinG"/>
    <property type="match status" value="1"/>
</dbReference>
<keyword evidence="3" id="KW-0269">Exonuclease</keyword>
<dbReference type="GO" id="GO:0003677">
    <property type="term" value="F:DNA binding"/>
    <property type="evidence" value="ECO:0007669"/>
    <property type="project" value="InterPro"/>
</dbReference>
<dbReference type="Proteomes" id="UP000198226">
    <property type="component" value="Chromosome I"/>
</dbReference>
<dbReference type="PANTHER" id="PTHR30231">
    <property type="entry name" value="DNA POLYMERASE III SUBUNIT EPSILON"/>
    <property type="match status" value="1"/>
</dbReference>
<dbReference type="GO" id="GO:0006260">
    <property type="term" value="P:DNA replication"/>
    <property type="evidence" value="ECO:0007669"/>
    <property type="project" value="InterPro"/>
</dbReference>
<accession>A0A109IL91</accession>
<evidence type="ECO:0000256" key="4">
    <source>
        <dbReference type="SAM" id="MobiDB-lite"/>
    </source>
</evidence>
<dbReference type="AlphaFoldDB" id="A0A109IL91"/>
<evidence type="ECO:0000256" key="2">
    <source>
        <dbReference type="ARBA" id="ARBA00022801"/>
    </source>
</evidence>
<dbReference type="GO" id="GO:0005829">
    <property type="term" value="C:cytosol"/>
    <property type="evidence" value="ECO:0007669"/>
    <property type="project" value="TreeGrafter"/>
</dbReference>
<dbReference type="Pfam" id="PF00929">
    <property type="entry name" value="RNase_T"/>
    <property type="match status" value="1"/>
</dbReference>
<dbReference type="InterPro" id="IPR029024">
    <property type="entry name" value="TerB-like"/>
</dbReference>
<dbReference type="SUPFAM" id="SSF53098">
    <property type="entry name" value="Ribonuclease H-like"/>
    <property type="match status" value="1"/>
</dbReference>
<organism evidence="5 6">
    <name type="scientific">Micromonospora rifamycinica</name>
    <dbReference type="NCBI Taxonomy" id="291594"/>
    <lineage>
        <taxon>Bacteria</taxon>
        <taxon>Bacillati</taxon>
        <taxon>Actinomycetota</taxon>
        <taxon>Actinomycetes</taxon>
        <taxon>Micromonosporales</taxon>
        <taxon>Micromonosporaceae</taxon>
        <taxon>Micromonospora</taxon>
    </lineage>
</organism>
<dbReference type="GO" id="GO:0008408">
    <property type="term" value="F:3'-5' exonuclease activity"/>
    <property type="evidence" value="ECO:0007669"/>
    <property type="project" value="TreeGrafter"/>
</dbReference>
<keyword evidence="2" id="KW-0378">Hydrolase</keyword>
<feature type="region of interest" description="Disordered" evidence="4">
    <location>
        <begin position="411"/>
        <end position="444"/>
    </location>
</feature>
<reference evidence="6" key="1">
    <citation type="submission" date="2016-06" db="EMBL/GenBank/DDBJ databases">
        <authorList>
            <person name="Varghese N."/>
            <person name="Submissions Spin"/>
        </authorList>
    </citation>
    <scope>NUCLEOTIDE SEQUENCE [LARGE SCALE GENOMIC DNA]</scope>
    <source>
        <strain evidence="6">DSM 44983</strain>
    </source>
</reference>
<dbReference type="InterPro" id="IPR006054">
    <property type="entry name" value="DnaQ"/>
</dbReference>
<sequence length="616" mass="65465">MSSVGLFAYGSAGGRGGVDLGEVPFVVVDVETTGLSPTSDRIVEIALVRVEGGRVVDEWATLVDPGRDPGPTFIHHITADMLSGAPTFADAAGEILSRLDGAVAVAHNARFEEGFIAQEFARVGISTAPLPAVCTQRLARQVLAAPNFQLVSCCTVCGIELHDAHTALGDTRATAQLLTRLLANAPALRFPSAPVPLPRYPRLAQPRTRVTGLRKGTDGWIQSLLGKLPYSTGDADPAATEAYLAAVGSALSDGKLTGVEAKVLARLAGQAGMGAQQVRALHHRYLDGLRDAALADDILTSTEYRQLITAARLLGEPDYFADLTAPAAETTDRPPVGKQKGQRVWCSPSVSSDIRDRLTQAGFVVASNLTRNVVTAVVASADQDTMKVARARELSIPIRSDLALGDMLGTVATSSSPSQQPGGAAVEGVEPTESRIEPSSVAGASMPTQRIPQVIAGWYLDPSGRWTYRFWDGQHWTEKVSAGDGRTWSDSTGLPLWCSPTTDGLVDGHQPHTLTDQIMTTQKTDVHAALLLTVRCIDAVENDSRANGCGVAPWYYERAAIIFARLDEPAAEVAVLERFARQRHAPGATPARLLDRLRRRHQATGAAPSNHLAGEA</sequence>
<gene>
    <name evidence="5" type="ORF">GA0070623_5729</name>
</gene>
<evidence type="ECO:0000256" key="3">
    <source>
        <dbReference type="ARBA" id="ARBA00022839"/>
    </source>
</evidence>
<keyword evidence="1" id="KW-0540">Nuclease</keyword>
<dbReference type="OrthoDB" id="190275at2"/>
<dbReference type="PANTHER" id="PTHR30231:SF4">
    <property type="entry name" value="PROTEIN NEN2"/>
    <property type="match status" value="1"/>
</dbReference>
<feature type="compositionally biased region" description="Polar residues" evidence="4">
    <location>
        <begin position="411"/>
        <end position="421"/>
    </location>
</feature>
<proteinExistence type="predicted"/>
<evidence type="ECO:0000313" key="6">
    <source>
        <dbReference type="Proteomes" id="UP000198226"/>
    </source>
</evidence>
<dbReference type="SMART" id="SM00479">
    <property type="entry name" value="EXOIII"/>
    <property type="match status" value="1"/>
</dbReference>
<dbReference type="SUPFAM" id="SSF158682">
    <property type="entry name" value="TerB-like"/>
    <property type="match status" value="1"/>
</dbReference>